<dbReference type="EC" id="2.7.7.108" evidence="5"/>
<dbReference type="Proteomes" id="UP000256488">
    <property type="component" value="Unassembled WGS sequence"/>
</dbReference>
<name>A0A3E0WLM7_9BACI</name>
<dbReference type="PANTHER" id="PTHR39560">
    <property type="entry name" value="PROTEIN ADENYLYLTRANSFERASE FIC-RELATED"/>
    <property type="match status" value="1"/>
</dbReference>
<organism evidence="9 10">
    <name type="scientific">Virgibacillus dokdonensis</name>
    <dbReference type="NCBI Taxonomy" id="302167"/>
    <lineage>
        <taxon>Bacteria</taxon>
        <taxon>Bacillati</taxon>
        <taxon>Bacillota</taxon>
        <taxon>Bacilli</taxon>
        <taxon>Bacillales</taxon>
        <taxon>Bacillaceae</taxon>
        <taxon>Virgibacillus</taxon>
    </lineage>
</organism>
<evidence type="ECO:0000259" key="8">
    <source>
        <dbReference type="PROSITE" id="PS51459"/>
    </source>
</evidence>
<dbReference type="GO" id="GO:0051302">
    <property type="term" value="P:regulation of cell division"/>
    <property type="evidence" value="ECO:0007669"/>
    <property type="project" value="TreeGrafter"/>
</dbReference>
<accession>A0A3E0WLM7</accession>
<keyword evidence="4" id="KW-0067">ATP-binding</keyword>
<evidence type="ECO:0000256" key="6">
    <source>
        <dbReference type="ARBA" id="ARBA00047939"/>
    </source>
</evidence>
<dbReference type="InterPro" id="IPR036597">
    <property type="entry name" value="Fido-like_dom_sf"/>
</dbReference>
<comment type="catalytic activity">
    <reaction evidence="7">
        <text>L-tyrosyl-[protein] + ATP = O-(5'-adenylyl)-L-tyrosyl-[protein] + diphosphate</text>
        <dbReference type="Rhea" id="RHEA:54288"/>
        <dbReference type="Rhea" id="RHEA-COMP:10136"/>
        <dbReference type="Rhea" id="RHEA-COMP:13846"/>
        <dbReference type="ChEBI" id="CHEBI:30616"/>
        <dbReference type="ChEBI" id="CHEBI:33019"/>
        <dbReference type="ChEBI" id="CHEBI:46858"/>
        <dbReference type="ChEBI" id="CHEBI:83624"/>
        <dbReference type="EC" id="2.7.7.108"/>
    </reaction>
</comment>
<dbReference type="InterPro" id="IPR003812">
    <property type="entry name" value="Fido"/>
</dbReference>
<dbReference type="GO" id="GO:0005524">
    <property type="term" value="F:ATP binding"/>
    <property type="evidence" value="ECO:0007669"/>
    <property type="project" value="UniProtKB-KW"/>
</dbReference>
<evidence type="ECO:0000256" key="4">
    <source>
        <dbReference type="ARBA" id="ARBA00022840"/>
    </source>
</evidence>
<proteinExistence type="predicted"/>
<evidence type="ECO:0000256" key="5">
    <source>
        <dbReference type="ARBA" id="ARBA00034531"/>
    </source>
</evidence>
<gene>
    <name evidence="9" type="ORF">CAI16_13485</name>
</gene>
<dbReference type="Gene3D" id="1.10.3290.10">
    <property type="entry name" value="Fido-like domain"/>
    <property type="match status" value="1"/>
</dbReference>
<evidence type="ECO:0000256" key="1">
    <source>
        <dbReference type="ARBA" id="ARBA00022679"/>
    </source>
</evidence>
<evidence type="ECO:0000313" key="9">
    <source>
        <dbReference type="EMBL" id="RFA33862.1"/>
    </source>
</evidence>
<dbReference type="PANTHER" id="PTHR39560:SF1">
    <property type="entry name" value="PROTEIN ADENYLYLTRANSFERASE FIC-RELATED"/>
    <property type="match status" value="1"/>
</dbReference>
<comment type="catalytic activity">
    <reaction evidence="6">
        <text>L-threonyl-[protein] + ATP = 3-O-(5'-adenylyl)-L-threonyl-[protein] + diphosphate</text>
        <dbReference type="Rhea" id="RHEA:54292"/>
        <dbReference type="Rhea" id="RHEA-COMP:11060"/>
        <dbReference type="Rhea" id="RHEA-COMP:13847"/>
        <dbReference type="ChEBI" id="CHEBI:30013"/>
        <dbReference type="ChEBI" id="CHEBI:30616"/>
        <dbReference type="ChEBI" id="CHEBI:33019"/>
        <dbReference type="ChEBI" id="CHEBI:138113"/>
        <dbReference type="EC" id="2.7.7.108"/>
    </reaction>
</comment>
<evidence type="ECO:0000256" key="2">
    <source>
        <dbReference type="ARBA" id="ARBA00022695"/>
    </source>
</evidence>
<keyword evidence="3" id="KW-0547">Nucleotide-binding</keyword>
<sequence length="217" mass="25551">MDKYNTQSKYCYEGTDILINKFDLKDKKALENLETTLTYERLTMLYDQPIHGAFGLKHLQKIHKFIFQDIYPFAGELRDEQIQKGNTPFAHPMFLSNYASDIFRQLKSDKHLKGLEYHGFVEKMSYYFAEVNMLHPFREGNGRTQREFFRVLALKNGYELDWSNVDSESMIKASIQSVKDSNSFNEIFDNAIVNKQPDQTLINEYKSLKIKDNELEI</sequence>
<reference evidence="9 10" key="1">
    <citation type="submission" date="2017-05" db="EMBL/GenBank/DDBJ databases">
        <title>Virgibacillus sp. AK90 isolated from a saltern of Kakinada, India.</title>
        <authorList>
            <person name="Gupta V."/>
            <person name="Sidhu C."/>
            <person name="Korpole S."/>
            <person name="Pinnaka A.K."/>
        </authorList>
    </citation>
    <scope>NUCLEOTIDE SEQUENCE [LARGE SCALE GENOMIC DNA]</scope>
    <source>
        <strain evidence="9 10">AK90</strain>
    </source>
</reference>
<dbReference type="RefSeq" id="WP_116278816.1">
    <property type="nucleotide sequence ID" value="NZ_NFZX01000030.1"/>
</dbReference>
<dbReference type="SUPFAM" id="SSF140931">
    <property type="entry name" value="Fic-like"/>
    <property type="match status" value="1"/>
</dbReference>
<keyword evidence="2" id="KW-0548">Nucleotidyltransferase</keyword>
<dbReference type="Pfam" id="PF02661">
    <property type="entry name" value="Fic"/>
    <property type="match status" value="1"/>
</dbReference>
<protein>
    <recommendedName>
        <fullName evidence="5">protein adenylyltransferase</fullName>
        <ecNumber evidence="5">2.7.7.108</ecNumber>
    </recommendedName>
</protein>
<keyword evidence="1" id="KW-0808">Transferase</keyword>
<dbReference type="EMBL" id="NFZX01000030">
    <property type="protein sequence ID" value="RFA33862.1"/>
    <property type="molecule type" value="Genomic_DNA"/>
</dbReference>
<evidence type="ECO:0000256" key="7">
    <source>
        <dbReference type="ARBA" id="ARBA00048696"/>
    </source>
</evidence>
<dbReference type="GO" id="GO:0070733">
    <property type="term" value="F:AMPylase activity"/>
    <property type="evidence" value="ECO:0007669"/>
    <property type="project" value="UniProtKB-EC"/>
</dbReference>
<comment type="caution">
    <text evidence="9">The sequence shown here is derived from an EMBL/GenBank/DDBJ whole genome shotgun (WGS) entry which is preliminary data.</text>
</comment>
<dbReference type="PROSITE" id="PS51459">
    <property type="entry name" value="FIDO"/>
    <property type="match status" value="1"/>
</dbReference>
<dbReference type="AlphaFoldDB" id="A0A3E0WLM7"/>
<evidence type="ECO:0000313" key="10">
    <source>
        <dbReference type="Proteomes" id="UP000256488"/>
    </source>
</evidence>
<evidence type="ECO:0000256" key="3">
    <source>
        <dbReference type="ARBA" id="ARBA00022741"/>
    </source>
</evidence>
<feature type="domain" description="Fido" evidence="8">
    <location>
        <begin position="54"/>
        <end position="190"/>
    </location>
</feature>